<dbReference type="STRING" id="1196353.SAMN05444921_114178"/>
<protein>
    <submittedName>
        <fullName evidence="1">Uncharacterized protein</fullName>
    </submittedName>
</protein>
<evidence type="ECO:0000313" key="1">
    <source>
        <dbReference type="EMBL" id="SDM87463.1"/>
    </source>
</evidence>
<reference evidence="2" key="1">
    <citation type="submission" date="2016-10" db="EMBL/GenBank/DDBJ databases">
        <authorList>
            <person name="Varghese N."/>
            <person name="Submissions S."/>
        </authorList>
    </citation>
    <scope>NUCLEOTIDE SEQUENCE [LARGE SCALE GENOMIC DNA]</scope>
    <source>
        <strain evidence="2">CGMCC 4.7042</strain>
    </source>
</reference>
<evidence type="ECO:0000313" key="2">
    <source>
        <dbReference type="Proteomes" id="UP000199063"/>
    </source>
</evidence>
<accession>A0A1G9WTK1</accession>
<dbReference type="GO" id="GO:0046677">
    <property type="term" value="P:response to antibiotic"/>
    <property type="evidence" value="ECO:0007669"/>
    <property type="project" value="InterPro"/>
</dbReference>
<name>A0A1G9WTK1_9ACTN</name>
<dbReference type="InterPro" id="IPR007815">
    <property type="entry name" value="Emycin_Estase"/>
</dbReference>
<keyword evidence="2" id="KW-1185">Reference proteome</keyword>
<gene>
    <name evidence="1" type="ORF">SAMN05444921_114178</name>
</gene>
<proteinExistence type="predicted"/>
<dbReference type="Pfam" id="PF05139">
    <property type="entry name" value="Erythro_esteras"/>
    <property type="match status" value="1"/>
</dbReference>
<organism evidence="1 2">
    <name type="scientific">Streptomyces wuyuanensis</name>
    <dbReference type="NCBI Taxonomy" id="1196353"/>
    <lineage>
        <taxon>Bacteria</taxon>
        <taxon>Bacillati</taxon>
        <taxon>Actinomycetota</taxon>
        <taxon>Actinomycetes</taxon>
        <taxon>Kitasatosporales</taxon>
        <taxon>Streptomycetaceae</taxon>
        <taxon>Streptomyces</taxon>
    </lineage>
</organism>
<dbReference type="SUPFAM" id="SSF159501">
    <property type="entry name" value="EreA/ChaN-like"/>
    <property type="match status" value="1"/>
</dbReference>
<dbReference type="EMBL" id="FNHI01000014">
    <property type="protein sequence ID" value="SDM87463.1"/>
    <property type="molecule type" value="Genomic_DNA"/>
</dbReference>
<dbReference type="Proteomes" id="UP000199063">
    <property type="component" value="Unassembled WGS sequence"/>
</dbReference>
<dbReference type="Gene3D" id="3.40.1660.10">
    <property type="entry name" value="EreA-like (biosynthetic domain)"/>
    <property type="match status" value="1"/>
</dbReference>
<dbReference type="AlphaFoldDB" id="A0A1G9WTK1"/>
<sequence length="334" mass="37630">MRTFTLGLRPAGTYEHTLDRVAPYDHYLDLRSLRGAARRPVEERRPTQPIGTAWPWQGSDAPQRLAGGYDVVIHLHRITAAGLLRRYAALSESPHISRCTDVRGSRTGYSYVHSLTRKYQRRCSSDGGGSAMAGFRSLARQVRDPRCDLALRRHSLRKCLERFAPYGHRATWDHLCSRHGIAPEDRNPDPARLVAALGELEEARAVWLAYERDFAERRRREKHDGLRRPGSFDDWHRRTWGGNGIARCDDPGVHPADPLADVLRRLITALEAAPSAVCPVCAERRIVWRQDLDREPWSGPVCSGCGIVVPRPVLTHEALRAAKRARGRELASVA</sequence>